<sequence length="778" mass="88893">MLSDPKFLTHFRRHHKKPPIIGFFVEEWGMPTIFKPVDPPHHIPVERFSMPKASKPYASWDLLGCRHGLAVLVNMWQHRQIIVWDPLSGQQHRVNFPPGLDNNEVAFWHASVIGVGVLVFDLENQNLGVVKNLACITVSIGSVQLIRTKDSRLGLAYLSRQTIQLWERKSDYDGVVRWVLLQTTIQLEELFPQMFFFEQMFMDEESVRKKGYNEKSVEIKVYDGNTNVIVLSTIRGDLTLEVDMMEIKHVIKRNFKSSNTYYPYVNFYTADKGVGWKWLHLELRTQRSTNVPYGFNRLSLPSASILAVLVCHEISTKFGQAQAKSPVPSEAIAQHPLNDTTFSPTRPRRLPQPPTLGLAPSTRRRFSCFFENLLSQFEFRCRFRKPSHGFGVAAASRWKKPSSLPRASLVCPRWHCILSDPKFIQRFRRHHRKPPLLGFFFSETGFPTVFNPALDPPDRIPAERFSLPKNRFNASQHFLGCRHGLAVLTNLHLREIIVWDPLSGQQHRVGFPAGLDNNKVTYWHAELLCADAEDGHVHGDCFSSPFKLVAIWVVRCTQAFACLYESATGVWGDTVFTEVTKQNYNYSMRPGVLIGNALCWLLSGGDVLAFCLQSQSLHVMNKPLEIKYTSGSIQLLRTEDCGVGLAYLSELTIQLWERKSNCHGVVGWVLLQKTIQLQELFPQGMFSERKRVHITGYAEETNAIVLSVLRDDFMLQVDTMEIKHIQKRKGDGFTFPYANFYVAGMQVDGGDIGDENWDVVDELMHYLGVPAHLDVDEF</sequence>
<dbReference type="InterPro" id="IPR036047">
    <property type="entry name" value="F-box-like_dom_sf"/>
</dbReference>
<reference evidence="2" key="1">
    <citation type="submission" date="2015-06" db="UniProtKB">
        <authorList>
            <consortium name="EnsemblPlants"/>
        </authorList>
    </citation>
    <scope>IDENTIFICATION</scope>
</reference>
<dbReference type="EnsemblPlants" id="EMT16923">
    <property type="protein sequence ID" value="EMT16923"/>
    <property type="gene ID" value="F775_09778"/>
</dbReference>
<feature type="domain" description="F-box protein AT5G49610-like beta-propeller" evidence="1">
    <location>
        <begin position="480"/>
        <end position="728"/>
    </location>
</feature>
<evidence type="ECO:0000259" key="1">
    <source>
        <dbReference type="Pfam" id="PF23635"/>
    </source>
</evidence>
<dbReference type="AlphaFoldDB" id="R7W7F2"/>
<dbReference type="SUPFAM" id="SSF81383">
    <property type="entry name" value="F-box domain"/>
    <property type="match status" value="1"/>
</dbReference>
<name>R7W7F2_AEGTA</name>
<dbReference type="Pfam" id="PF23635">
    <property type="entry name" value="Beta-prop_AT5G49610-like"/>
    <property type="match status" value="1"/>
</dbReference>
<evidence type="ECO:0000313" key="2">
    <source>
        <dbReference type="EnsemblPlants" id="EMT16923"/>
    </source>
</evidence>
<dbReference type="PANTHER" id="PTHR32133:SF364">
    <property type="entry name" value="F-BOX DOMAIN-CONTAINING PROTEIN"/>
    <property type="match status" value="1"/>
</dbReference>
<protein>
    <recommendedName>
        <fullName evidence="1">F-box protein AT5G49610-like beta-propeller domain-containing protein</fullName>
    </recommendedName>
</protein>
<proteinExistence type="predicted"/>
<dbReference type="PANTHER" id="PTHR32133">
    <property type="entry name" value="OS07G0120400 PROTEIN"/>
    <property type="match status" value="1"/>
</dbReference>
<accession>R7W7F2</accession>
<dbReference type="InterPro" id="IPR056594">
    <property type="entry name" value="AT5G49610-like_b-prop"/>
</dbReference>
<organism evidence="2">
    <name type="scientific">Aegilops tauschii</name>
    <name type="common">Tausch's goatgrass</name>
    <name type="synonym">Aegilops squarrosa</name>
    <dbReference type="NCBI Taxonomy" id="37682"/>
    <lineage>
        <taxon>Eukaryota</taxon>
        <taxon>Viridiplantae</taxon>
        <taxon>Streptophyta</taxon>
        <taxon>Embryophyta</taxon>
        <taxon>Tracheophyta</taxon>
        <taxon>Spermatophyta</taxon>
        <taxon>Magnoliopsida</taxon>
        <taxon>Liliopsida</taxon>
        <taxon>Poales</taxon>
        <taxon>Poaceae</taxon>
        <taxon>BOP clade</taxon>
        <taxon>Pooideae</taxon>
        <taxon>Triticodae</taxon>
        <taxon>Triticeae</taxon>
        <taxon>Triticinae</taxon>
        <taxon>Aegilops</taxon>
    </lineage>
</organism>